<evidence type="ECO:0000313" key="3">
    <source>
        <dbReference type="Proteomes" id="UP000278332"/>
    </source>
</evidence>
<dbReference type="Gene3D" id="1.20.120.160">
    <property type="entry name" value="HPT domain"/>
    <property type="match status" value="1"/>
</dbReference>
<reference evidence="2 3" key="1">
    <citation type="submission" date="2018-08" db="EMBL/GenBank/DDBJ databases">
        <title>Recombination of ecologically and evolutionarily significant loci maintains genetic cohesion in the Pseudomonas syringae species complex.</title>
        <authorList>
            <person name="Dillon M."/>
            <person name="Thakur S."/>
            <person name="Almeida R.N.D."/>
            <person name="Weir B.S."/>
            <person name="Guttman D.S."/>
        </authorList>
    </citation>
    <scope>NUCLEOTIDE SEQUENCE [LARGE SCALE GENOMIC DNA]</scope>
    <source>
        <strain evidence="2 3">ICMP 6917</strain>
    </source>
</reference>
<dbReference type="InterPro" id="IPR036641">
    <property type="entry name" value="HPT_dom_sf"/>
</dbReference>
<evidence type="ECO:0000313" key="1">
    <source>
        <dbReference type="EMBL" id="GFM92588.1"/>
    </source>
</evidence>
<name>A0A3M4VR92_PSECI</name>
<gene>
    <name evidence="2" type="ORF">ALP84_01502</name>
    <name evidence="1" type="ORF">PSCICP_25600</name>
</gene>
<proteinExistence type="predicted"/>
<dbReference type="OrthoDB" id="7019156at2"/>
<organism evidence="2 3">
    <name type="scientific">Pseudomonas cichorii</name>
    <dbReference type="NCBI Taxonomy" id="36746"/>
    <lineage>
        <taxon>Bacteria</taxon>
        <taxon>Pseudomonadati</taxon>
        <taxon>Pseudomonadota</taxon>
        <taxon>Gammaproteobacteria</taxon>
        <taxon>Pseudomonadales</taxon>
        <taxon>Pseudomonadaceae</taxon>
        <taxon>Pseudomonas</taxon>
    </lineage>
</organism>
<dbReference type="EMBL" id="BLWA01000006">
    <property type="protein sequence ID" value="GFM92588.1"/>
    <property type="molecule type" value="Genomic_DNA"/>
</dbReference>
<evidence type="ECO:0000313" key="2">
    <source>
        <dbReference type="EMBL" id="RMR54366.1"/>
    </source>
</evidence>
<dbReference type="GeneID" id="45543203"/>
<evidence type="ECO:0008006" key="5">
    <source>
        <dbReference type="Google" id="ProtNLM"/>
    </source>
</evidence>
<dbReference type="RefSeq" id="WP_038399922.1">
    <property type="nucleotide sequence ID" value="NZ_BLVX01000006.1"/>
</dbReference>
<sequence>MLNSNEWQEKHDQFLSNSQNLLCKSEECLSHLEMIGDDEDAIEGLLTNLLKLSLEAQSASIESLADFSRKLQQWLSEACQYPGFSPEILNTLKSCLELMSWQLELIDPQTGELLMDCDEQQALLAKLSEISSISDQ</sequence>
<dbReference type="GO" id="GO:0000160">
    <property type="term" value="P:phosphorelay signal transduction system"/>
    <property type="evidence" value="ECO:0007669"/>
    <property type="project" value="InterPro"/>
</dbReference>
<comment type="caution">
    <text evidence="2">The sequence shown here is derived from an EMBL/GenBank/DDBJ whole genome shotgun (WGS) entry which is preliminary data.</text>
</comment>
<dbReference type="Proteomes" id="UP000614982">
    <property type="component" value="Unassembled WGS sequence"/>
</dbReference>
<dbReference type="AlphaFoldDB" id="A0A3M4VR92"/>
<dbReference type="Proteomes" id="UP000278332">
    <property type="component" value="Unassembled WGS sequence"/>
</dbReference>
<reference evidence="1 4" key="2">
    <citation type="submission" date="2020-05" db="EMBL/GenBank/DDBJ databases">
        <title>Genetic diversity of Pseudomonas cichorii.</title>
        <authorList>
            <person name="Tani S."/>
            <person name="Yagi H."/>
            <person name="Hashimoto S."/>
            <person name="Iiyama K."/>
            <person name="Furuya N."/>
        </authorList>
    </citation>
    <scope>NUCLEOTIDE SEQUENCE [LARGE SCALE GENOMIC DNA]</scope>
    <source>
        <strain evidence="1 4">LMG 2162</strain>
    </source>
</reference>
<accession>A0A3M4VR92</accession>
<evidence type="ECO:0000313" key="4">
    <source>
        <dbReference type="Proteomes" id="UP000614982"/>
    </source>
</evidence>
<keyword evidence="4" id="KW-1185">Reference proteome</keyword>
<dbReference type="EMBL" id="RBRY01000119">
    <property type="protein sequence ID" value="RMR54366.1"/>
    <property type="molecule type" value="Genomic_DNA"/>
</dbReference>
<protein>
    <recommendedName>
        <fullName evidence="5">CheA signal transduction histidine kinase</fullName>
    </recommendedName>
</protein>